<sequence length="356" mass="39907">MTNSTPIPEKPKSSNIINDKFKITKKRRRSSVTGNANRSGIAAAVALAKAATVPFPLKRNSVSSSCSTSPPAEMGKLDSSPSTIMHSPINELIEPGEKSIKLPLKAPPNEYRDKYIQTFIESHHDDDCVLTVPEESMINFLPLSLKPLRSKNIQDFGVFIDVNCGKSAYIQEYSGMIDFIKQYTNNPDNKYEILGSPTRNVLFHPKWPIFIDANGTSGDNNVLEHLRCSCTPNVELVTIRTLESKPKIKFVLRALRNIQSGEELHIAWQWDINHPMWHVIQDLQDFSSLASKDKCRVSRAAEALILSNQCACDDVHECKLRKVQKASREYINSLSTVMQNKIQENLDAGNLLTKPC</sequence>
<evidence type="ECO:0000313" key="5">
    <source>
        <dbReference type="Proteomes" id="UP001623330"/>
    </source>
</evidence>
<dbReference type="Pfam" id="PF00856">
    <property type="entry name" value="SET"/>
    <property type="match status" value="1"/>
</dbReference>
<evidence type="ECO:0000313" key="4">
    <source>
        <dbReference type="EMBL" id="KAL3232574.1"/>
    </source>
</evidence>
<dbReference type="EMBL" id="JBEVYD010000005">
    <property type="protein sequence ID" value="KAL3232574.1"/>
    <property type="molecule type" value="Genomic_DNA"/>
</dbReference>
<dbReference type="SUPFAM" id="SSF82199">
    <property type="entry name" value="SET domain"/>
    <property type="match status" value="1"/>
</dbReference>
<proteinExistence type="predicted"/>
<accession>A0ABR4NV28</accession>
<feature type="domain" description="SET" evidence="3">
    <location>
        <begin position="141"/>
        <end position="269"/>
    </location>
</feature>
<reference evidence="4 5" key="1">
    <citation type="submission" date="2024-05" db="EMBL/GenBank/DDBJ databases">
        <title>Long read based assembly of the Candida bracarensis genome reveals expanded adhesin content.</title>
        <authorList>
            <person name="Marcet-Houben M."/>
            <person name="Ksiezopolska E."/>
            <person name="Gabaldon T."/>
        </authorList>
    </citation>
    <scope>NUCLEOTIDE SEQUENCE [LARGE SCALE GENOMIC DNA]</scope>
    <source>
        <strain evidence="4 5">CBM6</strain>
    </source>
</reference>
<dbReference type="InterPro" id="IPR046341">
    <property type="entry name" value="SET_dom_sf"/>
</dbReference>
<dbReference type="PROSITE" id="PS50280">
    <property type="entry name" value="SET"/>
    <property type="match status" value="1"/>
</dbReference>
<evidence type="ECO:0000256" key="2">
    <source>
        <dbReference type="SAM" id="MobiDB-lite"/>
    </source>
</evidence>
<feature type="region of interest" description="Disordered" evidence="2">
    <location>
        <begin position="60"/>
        <end position="81"/>
    </location>
</feature>
<dbReference type="PANTHER" id="PTHR46462:SF3">
    <property type="entry name" value="UPSET, ISOFORM A"/>
    <property type="match status" value="1"/>
</dbReference>
<gene>
    <name evidence="4" type="ORF">RNJ44_04490</name>
</gene>
<protein>
    <submittedName>
        <fullName evidence="4">Chromosome organization</fullName>
    </submittedName>
</protein>
<dbReference type="PANTHER" id="PTHR46462">
    <property type="entry name" value="UPSET, ISOFORM A"/>
    <property type="match status" value="1"/>
</dbReference>
<organism evidence="4 5">
    <name type="scientific">Nakaseomyces bracarensis</name>
    <dbReference type="NCBI Taxonomy" id="273131"/>
    <lineage>
        <taxon>Eukaryota</taxon>
        <taxon>Fungi</taxon>
        <taxon>Dikarya</taxon>
        <taxon>Ascomycota</taxon>
        <taxon>Saccharomycotina</taxon>
        <taxon>Saccharomycetes</taxon>
        <taxon>Saccharomycetales</taxon>
        <taxon>Saccharomycetaceae</taxon>
        <taxon>Nakaseomyces</taxon>
    </lineage>
</organism>
<dbReference type="Gene3D" id="2.170.270.10">
    <property type="entry name" value="SET domain"/>
    <property type="match status" value="1"/>
</dbReference>
<keyword evidence="5" id="KW-1185">Reference proteome</keyword>
<dbReference type="InterPro" id="IPR001214">
    <property type="entry name" value="SET_dom"/>
</dbReference>
<comment type="caution">
    <text evidence="4">The sequence shown here is derived from an EMBL/GenBank/DDBJ whole genome shotgun (WGS) entry which is preliminary data.</text>
</comment>
<name>A0ABR4NV28_9SACH</name>
<dbReference type="Proteomes" id="UP001623330">
    <property type="component" value="Unassembled WGS sequence"/>
</dbReference>
<keyword evidence="1" id="KW-0156">Chromatin regulator</keyword>
<evidence type="ECO:0000259" key="3">
    <source>
        <dbReference type="PROSITE" id="PS50280"/>
    </source>
</evidence>
<evidence type="ECO:0000256" key="1">
    <source>
        <dbReference type="ARBA" id="ARBA00022853"/>
    </source>
</evidence>